<protein>
    <submittedName>
        <fullName evidence="2">Uncharacterized protein</fullName>
    </submittedName>
</protein>
<reference evidence="2" key="2">
    <citation type="journal article" date="2015" name="Data Brief">
        <title>Shoot transcriptome of the giant reed, Arundo donax.</title>
        <authorList>
            <person name="Barrero R.A."/>
            <person name="Guerrero F.D."/>
            <person name="Moolhuijzen P."/>
            <person name="Goolsby J.A."/>
            <person name="Tidwell J."/>
            <person name="Bellgard S.E."/>
            <person name="Bellgard M.I."/>
        </authorList>
    </citation>
    <scope>NUCLEOTIDE SEQUENCE</scope>
    <source>
        <tissue evidence="2">Shoot tissue taken approximately 20 cm above the soil surface</tissue>
    </source>
</reference>
<sequence length="70" mass="7187">MVGAPSIKGGTPRENLTTLHTTPHTQLSPFRSNSSTSVQGFGEPECSSSSCCHGGSAAAPAAVSHVHRLR</sequence>
<evidence type="ECO:0000313" key="2">
    <source>
        <dbReference type="EMBL" id="JAD87796.1"/>
    </source>
</evidence>
<proteinExistence type="predicted"/>
<accession>A0A0A9DIZ8</accession>
<name>A0A0A9DIZ8_ARUDO</name>
<feature type="compositionally biased region" description="Low complexity" evidence="1">
    <location>
        <begin position="42"/>
        <end position="64"/>
    </location>
</feature>
<feature type="region of interest" description="Disordered" evidence="1">
    <location>
        <begin position="1"/>
        <end position="70"/>
    </location>
</feature>
<feature type="compositionally biased region" description="Low complexity" evidence="1">
    <location>
        <begin position="16"/>
        <end position="25"/>
    </location>
</feature>
<dbReference type="AlphaFoldDB" id="A0A0A9DIZ8"/>
<organism evidence="2">
    <name type="scientific">Arundo donax</name>
    <name type="common">Giant reed</name>
    <name type="synonym">Donax arundinaceus</name>
    <dbReference type="NCBI Taxonomy" id="35708"/>
    <lineage>
        <taxon>Eukaryota</taxon>
        <taxon>Viridiplantae</taxon>
        <taxon>Streptophyta</taxon>
        <taxon>Embryophyta</taxon>
        <taxon>Tracheophyta</taxon>
        <taxon>Spermatophyta</taxon>
        <taxon>Magnoliopsida</taxon>
        <taxon>Liliopsida</taxon>
        <taxon>Poales</taxon>
        <taxon>Poaceae</taxon>
        <taxon>PACMAD clade</taxon>
        <taxon>Arundinoideae</taxon>
        <taxon>Arundineae</taxon>
        <taxon>Arundo</taxon>
    </lineage>
</organism>
<reference evidence="2" key="1">
    <citation type="submission" date="2014-09" db="EMBL/GenBank/DDBJ databases">
        <authorList>
            <person name="Magalhaes I.L.F."/>
            <person name="Oliveira U."/>
            <person name="Santos F.R."/>
            <person name="Vidigal T.H.D.A."/>
            <person name="Brescovit A.D."/>
            <person name="Santos A.J."/>
        </authorList>
    </citation>
    <scope>NUCLEOTIDE SEQUENCE</scope>
    <source>
        <tissue evidence="2">Shoot tissue taken approximately 20 cm above the soil surface</tissue>
    </source>
</reference>
<feature type="compositionally biased region" description="Polar residues" evidence="1">
    <location>
        <begin position="26"/>
        <end position="39"/>
    </location>
</feature>
<evidence type="ECO:0000256" key="1">
    <source>
        <dbReference type="SAM" id="MobiDB-lite"/>
    </source>
</evidence>
<dbReference type="EMBL" id="GBRH01210099">
    <property type="protein sequence ID" value="JAD87796.1"/>
    <property type="molecule type" value="Transcribed_RNA"/>
</dbReference>